<dbReference type="PANTHER" id="PTHR33064:SF37">
    <property type="entry name" value="RIBONUCLEASE H"/>
    <property type="match status" value="1"/>
</dbReference>
<dbReference type="SUPFAM" id="SSF56672">
    <property type="entry name" value="DNA/RNA polymerases"/>
    <property type="match status" value="1"/>
</dbReference>
<keyword evidence="1" id="KW-0548">Nucleotidyltransferase</keyword>
<dbReference type="InterPro" id="IPR043502">
    <property type="entry name" value="DNA/RNA_pol_sf"/>
</dbReference>
<dbReference type="OrthoDB" id="117764at2759"/>
<keyword evidence="1" id="KW-0695">RNA-directed DNA polymerase</keyword>
<sequence>MTDRARSTSAFITPFGLFEWNRMPFGLKNAPQIYQRLLDNALYGFVKVTQDQDRSDRKDVFKTGEPDLERNESVLGRRSYIDDILVEKLLDVCDEWNLSISVANSCWGRQKVDYLGHRVSADGLETHPKDLSA</sequence>
<dbReference type="Proteomes" id="UP000237271">
    <property type="component" value="Unassembled WGS sequence"/>
</dbReference>
<reference evidence="1 2" key="1">
    <citation type="journal article" date="2017" name="Genome Biol. Evol.">
        <title>Phytophthora megakarya and P. palmivora, closely related causal agents of cacao black pod rot, underwent increases in genome sizes and gene numbers by different mechanisms.</title>
        <authorList>
            <person name="Ali S.S."/>
            <person name="Shao J."/>
            <person name="Lary D.J."/>
            <person name="Kronmiller B."/>
            <person name="Shen D."/>
            <person name="Strem M.D."/>
            <person name="Amoako-Attah I."/>
            <person name="Akrofi A.Y."/>
            <person name="Begoude B.A."/>
            <person name="Ten Hoopen G.M."/>
            <person name="Coulibaly K."/>
            <person name="Kebe B.I."/>
            <person name="Melnick R.L."/>
            <person name="Guiltinan M.J."/>
            <person name="Tyler B.M."/>
            <person name="Meinhardt L.W."/>
            <person name="Bailey B.A."/>
        </authorList>
    </citation>
    <scope>NUCLEOTIDE SEQUENCE [LARGE SCALE GENOMIC DNA]</scope>
    <source>
        <strain evidence="2">sbr112.9</strain>
    </source>
</reference>
<evidence type="ECO:0000313" key="2">
    <source>
        <dbReference type="Proteomes" id="UP000237271"/>
    </source>
</evidence>
<keyword evidence="2" id="KW-1185">Reference proteome</keyword>
<evidence type="ECO:0000313" key="1">
    <source>
        <dbReference type="EMBL" id="POM77312.1"/>
    </source>
</evidence>
<name>A0A2P4YHM4_9STRA</name>
<dbReference type="InterPro" id="IPR051320">
    <property type="entry name" value="Viral_Replic_Matur_Polypro"/>
</dbReference>
<gene>
    <name evidence="1" type="ORF">PHPALM_5319</name>
</gene>
<dbReference type="PANTHER" id="PTHR33064">
    <property type="entry name" value="POL PROTEIN"/>
    <property type="match status" value="1"/>
</dbReference>
<proteinExistence type="predicted"/>
<protein>
    <submittedName>
        <fullName evidence="1">Reverse transcriptase</fullName>
    </submittedName>
</protein>
<dbReference type="GO" id="GO:0003964">
    <property type="term" value="F:RNA-directed DNA polymerase activity"/>
    <property type="evidence" value="ECO:0007669"/>
    <property type="project" value="UniProtKB-KW"/>
</dbReference>
<dbReference type="Gene3D" id="3.30.70.270">
    <property type="match status" value="1"/>
</dbReference>
<organism evidence="1 2">
    <name type="scientific">Phytophthora palmivora</name>
    <dbReference type="NCBI Taxonomy" id="4796"/>
    <lineage>
        <taxon>Eukaryota</taxon>
        <taxon>Sar</taxon>
        <taxon>Stramenopiles</taxon>
        <taxon>Oomycota</taxon>
        <taxon>Peronosporomycetes</taxon>
        <taxon>Peronosporales</taxon>
        <taxon>Peronosporaceae</taxon>
        <taxon>Phytophthora</taxon>
    </lineage>
</organism>
<comment type="caution">
    <text evidence="1">The sequence shown here is derived from an EMBL/GenBank/DDBJ whole genome shotgun (WGS) entry which is preliminary data.</text>
</comment>
<dbReference type="EMBL" id="NCKW01002725">
    <property type="protein sequence ID" value="POM77312.1"/>
    <property type="molecule type" value="Genomic_DNA"/>
</dbReference>
<accession>A0A2P4YHM4</accession>
<dbReference type="AlphaFoldDB" id="A0A2P4YHM4"/>
<dbReference type="InterPro" id="IPR043128">
    <property type="entry name" value="Rev_trsase/Diguanyl_cyclase"/>
</dbReference>
<keyword evidence="1" id="KW-0808">Transferase</keyword>